<gene>
    <name evidence="1" type="ORF">QRO08_09770</name>
</gene>
<proteinExistence type="predicted"/>
<keyword evidence="2" id="KW-1185">Reference proteome</keyword>
<evidence type="ECO:0000313" key="2">
    <source>
        <dbReference type="Proteomes" id="UP001242732"/>
    </source>
</evidence>
<organism evidence="1 2">
    <name type="scientific">Paracidovorax citrulli</name>
    <name type="common">Acidovorax citrulli</name>
    <dbReference type="NCBI Taxonomy" id="80869"/>
    <lineage>
        <taxon>Bacteria</taxon>
        <taxon>Pseudomonadati</taxon>
        <taxon>Pseudomonadota</taxon>
        <taxon>Betaproteobacteria</taxon>
        <taxon>Burkholderiales</taxon>
        <taxon>Comamonadaceae</taxon>
        <taxon>Paracidovorax</taxon>
    </lineage>
</organism>
<reference evidence="1 2" key="1">
    <citation type="submission" date="2023-06" db="EMBL/GenBank/DDBJ databases">
        <authorList>
            <person name="Ham H."/>
            <person name="Park D.S."/>
        </authorList>
    </citation>
    <scope>NUCLEOTIDE SEQUENCE [LARGE SCALE GENOMIC DNA]</scope>
    <source>
        <strain evidence="1 2">KACC 17005</strain>
    </source>
</reference>
<sequence>MTTANTSQDTVRRVHMELRTGDVLELPGVVIQMVEKSGQTARMVVCAAPEISFKKVPARTKPAIVKA</sequence>
<dbReference type="RefSeq" id="WP_011795475.1">
    <property type="nucleotide sequence ID" value="NZ_CP023687.1"/>
</dbReference>
<protein>
    <submittedName>
        <fullName evidence="1">Uncharacterized protein</fullName>
    </submittedName>
</protein>
<name>A0ABY9AVK0_PARCI</name>
<dbReference type="Proteomes" id="UP001242732">
    <property type="component" value="Chromosome"/>
</dbReference>
<accession>A0ABY9AVK0</accession>
<dbReference type="EMBL" id="CP127363">
    <property type="protein sequence ID" value="WIY50825.1"/>
    <property type="molecule type" value="Genomic_DNA"/>
</dbReference>
<evidence type="ECO:0000313" key="1">
    <source>
        <dbReference type="EMBL" id="WIY50825.1"/>
    </source>
</evidence>